<dbReference type="GO" id="GO:0004672">
    <property type="term" value="F:protein kinase activity"/>
    <property type="evidence" value="ECO:0007669"/>
    <property type="project" value="InterPro"/>
</dbReference>
<dbReference type="EMBL" id="QKYT01000372">
    <property type="protein sequence ID" value="RIA86284.1"/>
    <property type="molecule type" value="Genomic_DNA"/>
</dbReference>
<proteinExistence type="predicted"/>
<dbReference type="STRING" id="658196.A0A397SU95"/>
<evidence type="ECO:0000259" key="1">
    <source>
        <dbReference type="Pfam" id="PF07714"/>
    </source>
</evidence>
<evidence type="ECO:0000313" key="3">
    <source>
        <dbReference type="Proteomes" id="UP000265703"/>
    </source>
</evidence>
<dbReference type="AlphaFoldDB" id="A0A397SU95"/>
<dbReference type="Gene3D" id="1.10.510.10">
    <property type="entry name" value="Transferase(Phosphotransferase) domain 1"/>
    <property type="match status" value="1"/>
</dbReference>
<protein>
    <recommendedName>
        <fullName evidence="1">Serine-threonine/tyrosine-protein kinase catalytic domain-containing protein</fullName>
    </recommendedName>
</protein>
<reference evidence="2 3" key="1">
    <citation type="submission" date="2018-06" db="EMBL/GenBank/DDBJ databases">
        <title>Comparative genomics reveals the genomic features of Rhizophagus irregularis, R. cerebriforme, R. diaphanum and Gigaspora rosea, and their symbiotic lifestyle signature.</title>
        <authorList>
            <person name="Morin E."/>
            <person name="San Clemente H."/>
            <person name="Chen E.C.H."/>
            <person name="De La Providencia I."/>
            <person name="Hainaut M."/>
            <person name="Kuo A."/>
            <person name="Kohler A."/>
            <person name="Murat C."/>
            <person name="Tang N."/>
            <person name="Roy S."/>
            <person name="Loubradou J."/>
            <person name="Henrissat B."/>
            <person name="Grigoriev I.V."/>
            <person name="Corradi N."/>
            <person name="Roux C."/>
            <person name="Martin F.M."/>
        </authorList>
    </citation>
    <scope>NUCLEOTIDE SEQUENCE [LARGE SCALE GENOMIC DNA]</scope>
    <source>
        <strain evidence="2 3">DAOM 227022</strain>
    </source>
</reference>
<dbReference type="Pfam" id="PF07714">
    <property type="entry name" value="PK_Tyr_Ser-Thr"/>
    <property type="match status" value="1"/>
</dbReference>
<keyword evidence="3" id="KW-1185">Reference proteome</keyword>
<gene>
    <name evidence="2" type="ORF">C1645_779966</name>
</gene>
<organism evidence="2 3">
    <name type="scientific">Glomus cerebriforme</name>
    <dbReference type="NCBI Taxonomy" id="658196"/>
    <lineage>
        <taxon>Eukaryota</taxon>
        <taxon>Fungi</taxon>
        <taxon>Fungi incertae sedis</taxon>
        <taxon>Mucoromycota</taxon>
        <taxon>Glomeromycotina</taxon>
        <taxon>Glomeromycetes</taxon>
        <taxon>Glomerales</taxon>
        <taxon>Glomeraceae</taxon>
        <taxon>Glomus</taxon>
    </lineage>
</organism>
<sequence>MGMIMWELTTGCKPFANVEHDIYLILKIVDGERPEITEDTPECYADLMKSCWDSDP</sequence>
<evidence type="ECO:0000313" key="2">
    <source>
        <dbReference type="EMBL" id="RIA86284.1"/>
    </source>
</evidence>
<feature type="domain" description="Serine-threonine/tyrosine-protein kinase catalytic" evidence="1">
    <location>
        <begin position="2"/>
        <end position="56"/>
    </location>
</feature>
<comment type="caution">
    <text evidence="2">The sequence shown here is derived from an EMBL/GenBank/DDBJ whole genome shotgun (WGS) entry which is preliminary data.</text>
</comment>
<dbReference type="InterPro" id="IPR001245">
    <property type="entry name" value="Ser-Thr/Tyr_kinase_cat_dom"/>
</dbReference>
<accession>A0A397SU95</accession>
<dbReference type="Proteomes" id="UP000265703">
    <property type="component" value="Unassembled WGS sequence"/>
</dbReference>
<dbReference type="OrthoDB" id="3205772at2759"/>
<dbReference type="InterPro" id="IPR011009">
    <property type="entry name" value="Kinase-like_dom_sf"/>
</dbReference>
<dbReference type="SUPFAM" id="SSF56112">
    <property type="entry name" value="Protein kinase-like (PK-like)"/>
    <property type="match status" value="1"/>
</dbReference>
<name>A0A397SU95_9GLOM</name>
<feature type="non-terminal residue" evidence="2">
    <location>
        <position position="56"/>
    </location>
</feature>